<reference evidence="1 2" key="1">
    <citation type="submission" date="2023-01" db="EMBL/GenBank/DDBJ databases">
        <title>Characterization of estradiol degrading bacteria Microbacterium sp. MZT7 and reveal degrading genes through genome analysis.</title>
        <authorList>
            <person name="Hao P."/>
            <person name="Gao Y."/>
        </authorList>
    </citation>
    <scope>NUCLEOTIDE SEQUENCE [LARGE SCALE GENOMIC DNA]</scope>
    <source>
        <strain evidence="1 2">MZT7</strain>
    </source>
</reference>
<organism evidence="1 2">
    <name type="scientific">Microbacterium resistens</name>
    <dbReference type="NCBI Taxonomy" id="156977"/>
    <lineage>
        <taxon>Bacteria</taxon>
        <taxon>Bacillati</taxon>
        <taxon>Actinomycetota</taxon>
        <taxon>Actinomycetes</taxon>
        <taxon>Micrococcales</taxon>
        <taxon>Microbacteriaceae</taxon>
        <taxon>Microbacterium</taxon>
    </lineage>
</organism>
<dbReference type="Proteomes" id="UP001199642">
    <property type="component" value="Chromosome"/>
</dbReference>
<keyword evidence="2" id="KW-1185">Reference proteome</keyword>
<evidence type="ECO:0000313" key="2">
    <source>
        <dbReference type="Proteomes" id="UP001199642"/>
    </source>
</evidence>
<dbReference type="InterPro" id="IPR058154">
    <property type="entry name" value="Bxb1_TTP-like"/>
</dbReference>
<accession>A0ABY3RWA8</accession>
<evidence type="ECO:0008006" key="3">
    <source>
        <dbReference type="Google" id="ProtNLM"/>
    </source>
</evidence>
<evidence type="ECO:0000313" key="1">
    <source>
        <dbReference type="EMBL" id="UGS27580.1"/>
    </source>
</evidence>
<dbReference type="EMBL" id="CP082781">
    <property type="protein sequence ID" value="UGS27580.1"/>
    <property type="molecule type" value="Genomic_DNA"/>
</dbReference>
<name>A0ABY3RWA8_9MICO</name>
<protein>
    <recommendedName>
        <fullName evidence="3">Major tail protein</fullName>
    </recommendedName>
</protein>
<sequence>MADAAGNDITLVGVPVTGFVALAPFGTVFPTPVEGADPALVLAAAFKKLGLLKTDGGPGWTYEKTGDALEFWQDGYSIPSGLSNVQVAATAAEQNPWVREIKSGKTPDANGYITFDGGGHATQYVLFSEEIFKNGMIRRRVAPNTQVDTVAEDRNTRGEVLGDAITFKVNRSPLVNNDHFGEWVLPAE</sequence>
<proteinExistence type="predicted"/>
<dbReference type="Pfam" id="PF25681">
    <property type="entry name" value="Phage_TTP_17"/>
    <property type="match status" value="1"/>
</dbReference>
<gene>
    <name evidence="1" type="ORF">K8F61_05165</name>
</gene>
<dbReference type="RefSeq" id="WP_231820912.1">
    <property type="nucleotide sequence ID" value="NZ_CP082781.1"/>
</dbReference>